<evidence type="ECO:0000256" key="13">
    <source>
        <dbReference type="ARBA" id="ARBA00023180"/>
    </source>
</evidence>
<evidence type="ECO:0000256" key="3">
    <source>
        <dbReference type="ARBA" id="ARBA00022588"/>
    </source>
</evidence>
<dbReference type="GO" id="GO:0005886">
    <property type="term" value="C:plasma membrane"/>
    <property type="evidence" value="ECO:0007669"/>
    <property type="project" value="TreeGrafter"/>
</dbReference>
<dbReference type="SMART" id="SM00369">
    <property type="entry name" value="LRR_TYP"/>
    <property type="match status" value="5"/>
</dbReference>
<name>A0A8T0AER2_SILME</name>
<dbReference type="GO" id="GO:0042497">
    <property type="term" value="F:triacyl lipopeptide binding"/>
    <property type="evidence" value="ECO:0007669"/>
    <property type="project" value="TreeGrafter"/>
</dbReference>
<evidence type="ECO:0000256" key="7">
    <source>
        <dbReference type="ARBA" id="ARBA00022737"/>
    </source>
</evidence>
<proteinExistence type="inferred from homology"/>
<keyword evidence="3 15" id="KW-0399">Innate immunity</keyword>
<dbReference type="Proteomes" id="UP000606274">
    <property type="component" value="Unassembled WGS sequence"/>
</dbReference>
<evidence type="ECO:0000256" key="12">
    <source>
        <dbReference type="ARBA" id="ARBA00023170"/>
    </source>
</evidence>
<dbReference type="PIRSF" id="PIRSF037595">
    <property type="entry name" value="Toll-like_receptor"/>
    <property type="match status" value="1"/>
</dbReference>
<keyword evidence="8 15" id="KW-0391">Immunity</keyword>
<dbReference type="Gene3D" id="3.40.50.10140">
    <property type="entry name" value="Toll/interleukin-1 receptor homology (TIR) domain"/>
    <property type="match status" value="1"/>
</dbReference>
<evidence type="ECO:0000313" key="20">
    <source>
        <dbReference type="Proteomes" id="UP000606274"/>
    </source>
</evidence>
<evidence type="ECO:0000256" key="6">
    <source>
        <dbReference type="ARBA" id="ARBA00022729"/>
    </source>
</evidence>
<keyword evidence="13" id="KW-0325">Glycoprotein</keyword>
<dbReference type="FunFam" id="3.40.50.10140:FF:000001">
    <property type="entry name" value="Toll-like receptor 2"/>
    <property type="match status" value="1"/>
</dbReference>
<evidence type="ECO:0000256" key="9">
    <source>
        <dbReference type="ARBA" id="ARBA00022989"/>
    </source>
</evidence>
<evidence type="ECO:0000256" key="10">
    <source>
        <dbReference type="ARBA" id="ARBA00023136"/>
    </source>
</evidence>
<keyword evidence="20" id="KW-1185">Reference proteome</keyword>
<evidence type="ECO:0000313" key="19">
    <source>
        <dbReference type="EMBL" id="KAF7689799.1"/>
    </source>
</evidence>
<dbReference type="GO" id="GO:0045087">
    <property type="term" value="P:innate immune response"/>
    <property type="evidence" value="ECO:0007669"/>
    <property type="project" value="UniProtKB-UniRule"/>
</dbReference>
<evidence type="ECO:0000256" key="16">
    <source>
        <dbReference type="PIRSR" id="PIRSR037595-2"/>
    </source>
</evidence>
<reference evidence="19" key="1">
    <citation type="submission" date="2020-08" db="EMBL/GenBank/DDBJ databases">
        <title>Chromosome-level assembly of Southern catfish (Silurus meridionalis) provides insights into visual adaptation to the nocturnal and benthic lifestyles.</title>
        <authorList>
            <person name="Zhang Y."/>
            <person name="Wang D."/>
            <person name="Peng Z."/>
        </authorList>
    </citation>
    <scope>NUCLEOTIDE SEQUENCE</scope>
    <source>
        <strain evidence="19">SWU-2019-XX</strain>
        <tissue evidence="19">Muscle</tissue>
    </source>
</reference>
<keyword evidence="10 17" id="KW-0472">Membrane</keyword>
<dbReference type="SUPFAM" id="SSF52058">
    <property type="entry name" value="L domain-like"/>
    <property type="match status" value="2"/>
</dbReference>
<evidence type="ECO:0000259" key="18">
    <source>
        <dbReference type="PROSITE" id="PS50104"/>
    </source>
</evidence>
<keyword evidence="14 15" id="KW-0395">Inflammatory response</keyword>
<feature type="domain" description="TIR" evidence="18">
    <location>
        <begin position="676"/>
        <end position="817"/>
    </location>
</feature>
<dbReference type="PANTHER" id="PTHR24365">
    <property type="entry name" value="TOLL-LIKE RECEPTOR"/>
    <property type="match status" value="1"/>
</dbReference>
<dbReference type="PANTHER" id="PTHR24365:SF17">
    <property type="entry name" value="TOLL-LIKE RECEPTOR 2"/>
    <property type="match status" value="1"/>
</dbReference>
<evidence type="ECO:0000256" key="1">
    <source>
        <dbReference type="ARBA" id="ARBA00004479"/>
    </source>
</evidence>
<evidence type="ECO:0000256" key="8">
    <source>
        <dbReference type="ARBA" id="ARBA00022859"/>
    </source>
</evidence>
<dbReference type="InterPro" id="IPR003591">
    <property type="entry name" value="Leu-rich_rpt_typical-subtyp"/>
</dbReference>
<keyword evidence="7" id="KW-0677">Repeat</keyword>
<comment type="subcellular location">
    <subcellularLocation>
        <location evidence="1">Membrane</location>
        <topology evidence="1">Single-pass type I membrane protein</topology>
    </subcellularLocation>
</comment>
<evidence type="ECO:0000256" key="11">
    <source>
        <dbReference type="ARBA" id="ARBA00023157"/>
    </source>
</evidence>
<dbReference type="InterPro" id="IPR001611">
    <property type="entry name" value="Leu-rich_rpt"/>
</dbReference>
<dbReference type="Pfam" id="PF01582">
    <property type="entry name" value="TIR"/>
    <property type="match status" value="1"/>
</dbReference>
<dbReference type="AlphaFoldDB" id="A0A8T0AER2"/>
<keyword evidence="9 17" id="KW-1133">Transmembrane helix</keyword>
<keyword evidence="5 17" id="KW-0812">Transmembrane</keyword>
<keyword evidence="12 15" id="KW-0675">Receptor</keyword>
<evidence type="ECO:0000256" key="4">
    <source>
        <dbReference type="ARBA" id="ARBA00022614"/>
    </source>
</evidence>
<sequence length="822" mass="95270">MASSVRAVRNHGSDLCLSLMAERNHCNNTHPAIRMKMISLFRFICLILTWTHIQTSERPNCYECDNYHICSCSAKDFQHVPIVPPDVLSLDVSFNKIEFITQEDLSVYTELRTLKLQWNKLGTIHKEAFHSQSKLEELDLSFNNLENISSVWFSKLQALKHLNILGNRYTTLGSVALFEFVENPTLKTLQFGNPLIEDVRRNMLHKVRRLDELTFVGGNLKSYENRSFQTVEPIRAVSISLQGFQNDSTLVSTIFRDVSHPETSLTIRDITIMTNEDAQPFKEVKEGCTRRLTFQNASMTDEGVTKLLEVLDGTPMSYFGLEDAYFVGHGWWQKAQWTHYENLHMLFIRNLEIQGFFMFSSMMQLAFLLKHFTRVSIINSTVFVMPCNTSALLQKVEYLDMSQNLLSDITLQETLCNGDSKMRDLNTLNVSYNSLKSFHLLPRLVSRLHRLTSLDLSHNDFLHMPQSCTWPASLSFLNLSATKLHRITPCLPQSLTVLDLSHNYLIAFHHHLPNLVELWLTGNRFISLPDGGQFPSLRVLLIQINTLNMFNQSNLMAFQSLRFLEAGQNNFVCSCDFVNFFQGHTDHLVKLRDGRRNYVCDSPFTSRGLAVDNVQQGYIECHMILSVSILCFMFILFGIITVIFCYKCHVCWYLKMVAAWLKAKSHPAVYSSETDIRYDAFVSYSQHDAEWVEEILVPKLENSGIALCLHKRDFQPGGWIMDNIIESIESSYRTLFVLSENFVKSDWCSYELNFSHFRIRDEHNDSAVLILLEPIVKESIPMRFCKLRRIMNSRTYLEWPQDEDNREEFWHNLRAALKREDD</sequence>
<evidence type="ECO:0000256" key="2">
    <source>
        <dbReference type="ARBA" id="ARBA00009634"/>
    </source>
</evidence>
<dbReference type="Pfam" id="PF13855">
    <property type="entry name" value="LRR_8"/>
    <property type="match status" value="1"/>
</dbReference>
<dbReference type="PROSITE" id="PS51450">
    <property type="entry name" value="LRR"/>
    <property type="match status" value="1"/>
</dbReference>
<keyword evidence="6" id="KW-0732">Signal</keyword>
<feature type="transmembrane region" description="Helical" evidence="17">
    <location>
        <begin position="623"/>
        <end position="646"/>
    </location>
</feature>
<gene>
    <name evidence="19" type="ORF">HF521_013152</name>
</gene>
<accession>A0A8T0AER2</accession>
<organism evidence="19 20">
    <name type="scientific">Silurus meridionalis</name>
    <name type="common">Southern catfish</name>
    <name type="synonym">Silurus soldatovi meridionalis</name>
    <dbReference type="NCBI Taxonomy" id="175797"/>
    <lineage>
        <taxon>Eukaryota</taxon>
        <taxon>Metazoa</taxon>
        <taxon>Chordata</taxon>
        <taxon>Craniata</taxon>
        <taxon>Vertebrata</taxon>
        <taxon>Euteleostomi</taxon>
        <taxon>Actinopterygii</taxon>
        <taxon>Neopterygii</taxon>
        <taxon>Teleostei</taxon>
        <taxon>Ostariophysi</taxon>
        <taxon>Siluriformes</taxon>
        <taxon>Siluridae</taxon>
        <taxon>Silurus</taxon>
    </lineage>
</organism>
<comment type="function">
    <text evidence="15">Cooperates with LY96 to mediate the innate immune response to bacterial lipoproteins and other microbial cell wall components. Cooperates with TLR1 or TLR6 to mediate the innate immune response to bacterial lipoproteins or lipopeptides. Acts via MYD88 and TRAF6, leading to NF-kappa-B activation, cytokine secretion and the inflammatory response.</text>
</comment>
<evidence type="ECO:0000256" key="14">
    <source>
        <dbReference type="ARBA" id="ARBA00023198"/>
    </source>
</evidence>
<comment type="similarity">
    <text evidence="2 15">Belongs to the Toll-like receptor family.</text>
</comment>
<dbReference type="GO" id="GO:0002224">
    <property type="term" value="P:toll-like receptor signaling pathway"/>
    <property type="evidence" value="ECO:0007669"/>
    <property type="project" value="UniProtKB-UniRule"/>
</dbReference>
<evidence type="ECO:0000256" key="5">
    <source>
        <dbReference type="ARBA" id="ARBA00022692"/>
    </source>
</evidence>
<keyword evidence="4" id="KW-0433">Leucine-rich repeat</keyword>
<dbReference type="GO" id="GO:0043235">
    <property type="term" value="C:receptor complex"/>
    <property type="evidence" value="ECO:0007669"/>
    <property type="project" value="TreeGrafter"/>
</dbReference>
<dbReference type="Gene3D" id="3.80.10.10">
    <property type="entry name" value="Ribonuclease Inhibitor"/>
    <property type="match status" value="1"/>
</dbReference>
<dbReference type="InterPro" id="IPR000157">
    <property type="entry name" value="TIR_dom"/>
</dbReference>
<feature type="disulfide bond" evidence="16">
    <location>
        <begin position="64"/>
        <end position="70"/>
    </location>
</feature>
<dbReference type="InterPro" id="IPR035897">
    <property type="entry name" value="Toll_tir_struct_dom_sf"/>
</dbReference>
<protein>
    <recommendedName>
        <fullName evidence="15">Toll-like receptor 2</fullName>
    </recommendedName>
</protein>
<dbReference type="InterPro" id="IPR017241">
    <property type="entry name" value="Toll-like_receptor"/>
</dbReference>
<dbReference type="InterPro" id="IPR032675">
    <property type="entry name" value="LRR_dom_sf"/>
</dbReference>
<feature type="disulfide bond" evidence="16">
    <location>
        <begin position="387"/>
        <end position="416"/>
    </location>
</feature>
<dbReference type="SUPFAM" id="SSF52200">
    <property type="entry name" value="Toll/Interleukin receptor TIR domain"/>
    <property type="match status" value="1"/>
</dbReference>
<dbReference type="GO" id="GO:0006954">
    <property type="term" value="P:inflammatory response"/>
    <property type="evidence" value="ECO:0007669"/>
    <property type="project" value="UniProtKB-UniRule"/>
</dbReference>
<dbReference type="PROSITE" id="PS50104">
    <property type="entry name" value="TIR"/>
    <property type="match status" value="1"/>
</dbReference>
<dbReference type="EMBL" id="JABFDY010000024">
    <property type="protein sequence ID" value="KAF7689799.1"/>
    <property type="molecule type" value="Genomic_DNA"/>
</dbReference>
<feature type="disulfide bond" evidence="16">
    <location>
        <begin position="468"/>
        <end position="490"/>
    </location>
</feature>
<evidence type="ECO:0000256" key="15">
    <source>
        <dbReference type="PIRNR" id="PIRNR037595"/>
    </source>
</evidence>
<dbReference type="GO" id="GO:0004888">
    <property type="term" value="F:transmembrane signaling receptor activity"/>
    <property type="evidence" value="ECO:0007669"/>
    <property type="project" value="InterPro"/>
</dbReference>
<comment type="caution">
    <text evidence="19">The sequence shown here is derived from an EMBL/GenBank/DDBJ whole genome shotgun (WGS) entry which is preliminary data.</text>
</comment>
<dbReference type="SMART" id="SM00255">
    <property type="entry name" value="TIR"/>
    <property type="match status" value="1"/>
</dbReference>
<keyword evidence="11 16" id="KW-1015">Disulfide bond</keyword>
<evidence type="ECO:0000256" key="17">
    <source>
        <dbReference type="SAM" id="Phobius"/>
    </source>
</evidence>